<organism evidence="1">
    <name type="scientific">sediment metagenome</name>
    <dbReference type="NCBI Taxonomy" id="749907"/>
    <lineage>
        <taxon>unclassified sequences</taxon>
        <taxon>metagenomes</taxon>
        <taxon>ecological metagenomes</taxon>
    </lineage>
</organism>
<evidence type="ECO:0000313" key="1">
    <source>
        <dbReference type="EMBL" id="EFK96330.1"/>
    </source>
</evidence>
<reference evidence="1" key="1">
    <citation type="submission" date="2010-07" db="EMBL/GenBank/DDBJ databases">
        <authorList>
            <consortium name="CONSOLIDER consortium CSD2007-00005"/>
            <person name="Guazzaroni M.-E."/>
            <person name="Richter M."/>
            <person name="Garcia-Salamanca A."/>
            <person name="Yarza P."/>
            <person name="Ferrer M."/>
        </authorList>
    </citation>
    <scope>NUCLEOTIDE SEQUENCE</scope>
</reference>
<dbReference type="EMBL" id="ADZX01000509">
    <property type="protein sequence ID" value="EFK96330.1"/>
    <property type="molecule type" value="Genomic_DNA"/>
</dbReference>
<sequence length="82" mass="9411">MEKENNRANFEEKWRQLVIERVNAGMSPNLKLSIGMNTSLTKDEVIEHVKKGDEIGLQIINLHRNFMKAQASGQFTRVLNTV</sequence>
<reference evidence="1" key="2">
    <citation type="journal article" date="2011" name="Microb. Ecol.">
        <title>Taxonomic and Functional Metagenomic Profiling of the Microbial Community in the Anoxic Sediment of a Sub-saline Shallow Lake (Laguna de Carrizo, Central Spain).</title>
        <authorList>
            <person name="Ferrer M."/>
            <person name="Guazzaroni M.E."/>
            <person name="Richter M."/>
            <person name="Garcia-Salamanca A."/>
            <person name="Yarza P."/>
            <person name="Suarez-Suarez A."/>
            <person name="Solano J."/>
            <person name="Alcaide M."/>
            <person name="van Dillewijn P."/>
            <person name="Molina-Henares M.A."/>
            <person name="Lopez-Cortes N."/>
            <person name="Al-Ramahi Y."/>
            <person name="Guerrero C."/>
            <person name="Acosta A."/>
            <person name="de Eugenio L.I."/>
            <person name="Martinez V."/>
            <person name="Marques S."/>
            <person name="Rojo F."/>
            <person name="Santero E."/>
            <person name="Genilloud O."/>
            <person name="Perez-Perez J."/>
            <person name="Rossello-Mora R."/>
            <person name="Ramos J.L."/>
        </authorList>
    </citation>
    <scope>NUCLEOTIDE SEQUENCE</scope>
</reference>
<name>D9PJB5_9ZZZZ</name>
<dbReference type="AlphaFoldDB" id="D9PJB5"/>
<proteinExistence type="predicted"/>
<protein>
    <submittedName>
        <fullName evidence="1">Uncharacterized protein</fullName>
    </submittedName>
</protein>
<gene>
    <name evidence="1" type="ORF">LDC_1624</name>
</gene>
<accession>D9PJB5</accession>
<comment type="caution">
    <text evidence="1">The sequence shown here is derived from an EMBL/GenBank/DDBJ whole genome shotgun (WGS) entry which is preliminary data.</text>
</comment>